<evidence type="ECO:0000256" key="1">
    <source>
        <dbReference type="ARBA" id="ARBA00004651"/>
    </source>
</evidence>
<protein>
    <recommendedName>
        <fullName evidence="9">Thioredoxin domain-containing protein</fullName>
    </recommendedName>
</protein>
<evidence type="ECO:0000259" key="9">
    <source>
        <dbReference type="PROSITE" id="PS51352"/>
    </source>
</evidence>
<feature type="transmembrane region" description="Helical" evidence="8">
    <location>
        <begin position="421"/>
        <end position="441"/>
    </location>
</feature>
<dbReference type="Gene3D" id="2.60.40.1250">
    <property type="entry name" value="Thiol:disulfide interchange protein DsbD, N-terminal domain"/>
    <property type="match status" value="1"/>
</dbReference>
<feature type="domain" description="Thioredoxin" evidence="9">
    <location>
        <begin position="482"/>
        <end position="619"/>
    </location>
</feature>
<evidence type="ECO:0000256" key="2">
    <source>
        <dbReference type="ARBA" id="ARBA00022475"/>
    </source>
</evidence>
<evidence type="ECO:0000256" key="7">
    <source>
        <dbReference type="ARBA" id="ARBA00023284"/>
    </source>
</evidence>
<dbReference type="InterPro" id="IPR036249">
    <property type="entry name" value="Thioredoxin-like_sf"/>
</dbReference>
<evidence type="ECO:0000256" key="5">
    <source>
        <dbReference type="ARBA" id="ARBA00022989"/>
    </source>
</evidence>
<dbReference type="InterPro" id="IPR017937">
    <property type="entry name" value="Thioredoxin_CS"/>
</dbReference>
<organism evidence="10 11">
    <name type="scientific">Piscirickettsia litoralis</name>
    <dbReference type="NCBI Taxonomy" id="1891921"/>
    <lineage>
        <taxon>Bacteria</taxon>
        <taxon>Pseudomonadati</taxon>
        <taxon>Pseudomonadota</taxon>
        <taxon>Gammaproteobacteria</taxon>
        <taxon>Thiotrichales</taxon>
        <taxon>Piscirickettsiaceae</taxon>
        <taxon>Piscirickettsia</taxon>
    </lineage>
</organism>
<gene>
    <name evidence="10" type="ORF">BGC07_13560</name>
</gene>
<dbReference type="Pfam" id="PF11412">
    <property type="entry name" value="DsbD_N"/>
    <property type="match status" value="1"/>
</dbReference>
<feature type="transmembrane region" description="Helical" evidence="8">
    <location>
        <begin position="397"/>
        <end position="415"/>
    </location>
</feature>
<evidence type="ECO:0000256" key="8">
    <source>
        <dbReference type="SAM" id="Phobius"/>
    </source>
</evidence>
<dbReference type="Proteomes" id="UP000094329">
    <property type="component" value="Unassembled WGS sequence"/>
</dbReference>
<dbReference type="PANTHER" id="PTHR32234:SF0">
    <property type="entry name" value="THIOL:DISULFIDE INTERCHANGE PROTEIN DSBD"/>
    <property type="match status" value="1"/>
</dbReference>
<evidence type="ECO:0000256" key="3">
    <source>
        <dbReference type="ARBA" id="ARBA00022692"/>
    </source>
</evidence>
<evidence type="ECO:0000256" key="4">
    <source>
        <dbReference type="ARBA" id="ARBA00022748"/>
    </source>
</evidence>
<feature type="transmembrane region" description="Helical" evidence="8">
    <location>
        <begin position="319"/>
        <end position="349"/>
    </location>
</feature>
<dbReference type="Pfam" id="PF02683">
    <property type="entry name" value="DsbD_TM"/>
    <property type="match status" value="1"/>
</dbReference>
<evidence type="ECO:0000313" key="10">
    <source>
        <dbReference type="EMBL" id="ODN43737.1"/>
    </source>
</evidence>
<keyword evidence="4" id="KW-0201">Cytochrome c-type biogenesis</keyword>
<keyword evidence="11" id="KW-1185">Reference proteome</keyword>
<dbReference type="InterPro" id="IPR013766">
    <property type="entry name" value="Thioredoxin_domain"/>
</dbReference>
<feature type="transmembrane region" description="Helical" evidence="8">
    <location>
        <begin position="197"/>
        <end position="228"/>
    </location>
</feature>
<dbReference type="InterPro" id="IPR036929">
    <property type="entry name" value="DsbDN_sf"/>
</dbReference>
<name>A0ABX3A4E0_9GAMM</name>
<dbReference type="SUPFAM" id="SSF52833">
    <property type="entry name" value="Thioredoxin-like"/>
    <property type="match status" value="1"/>
</dbReference>
<accession>A0ABX3A4E0</accession>
<proteinExistence type="predicted"/>
<dbReference type="PROSITE" id="PS00194">
    <property type="entry name" value="THIOREDOXIN_1"/>
    <property type="match status" value="1"/>
</dbReference>
<dbReference type="Gene3D" id="3.40.30.10">
    <property type="entry name" value="Glutaredoxin"/>
    <property type="match status" value="1"/>
</dbReference>
<dbReference type="SUPFAM" id="SSF74863">
    <property type="entry name" value="Thiol:disulfide interchange protein DsbD, N-terminal domain (DsbD-alpha)"/>
    <property type="match status" value="1"/>
</dbReference>
<feature type="transmembrane region" description="Helical" evidence="8">
    <location>
        <begin position="276"/>
        <end position="298"/>
    </location>
</feature>
<feature type="transmembrane region" description="Helical" evidence="8">
    <location>
        <begin position="355"/>
        <end position="376"/>
    </location>
</feature>
<keyword evidence="3 8" id="KW-0812">Transmembrane</keyword>
<keyword evidence="2" id="KW-1003">Cell membrane</keyword>
<feature type="transmembrane region" description="Helical" evidence="8">
    <location>
        <begin position="453"/>
        <end position="472"/>
    </location>
</feature>
<keyword evidence="7" id="KW-0676">Redox-active center</keyword>
<keyword evidence="6 8" id="KW-0472">Membrane</keyword>
<dbReference type="NCBIfam" id="NF001419">
    <property type="entry name" value="PRK00293.1"/>
    <property type="match status" value="1"/>
</dbReference>
<evidence type="ECO:0000256" key="6">
    <source>
        <dbReference type="ARBA" id="ARBA00023136"/>
    </source>
</evidence>
<dbReference type="InterPro" id="IPR003834">
    <property type="entry name" value="Cyt_c_assmbl_TM_dom"/>
</dbReference>
<comment type="caution">
    <text evidence="10">The sequence shown here is derived from an EMBL/GenBank/DDBJ whole genome shotgun (WGS) entry which is preliminary data.</text>
</comment>
<dbReference type="PROSITE" id="PS51352">
    <property type="entry name" value="THIOREDOXIN_2"/>
    <property type="match status" value="1"/>
</dbReference>
<dbReference type="InterPro" id="IPR028250">
    <property type="entry name" value="DsbDN"/>
</dbReference>
<dbReference type="Pfam" id="PF13899">
    <property type="entry name" value="Thioredoxin_7"/>
    <property type="match status" value="1"/>
</dbReference>
<reference evidence="10 11" key="1">
    <citation type="submission" date="2016-08" db="EMBL/GenBank/DDBJ databases">
        <title>Draft genome sequence of Candidatus Piscirickettsia litoralis, from seawater.</title>
        <authorList>
            <person name="Wan X."/>
            <person name="Lee A.J."/>
            <person name="Hou S."/>
            <person name="Donachie S.P."/>
        </authorList>
    </citation>
    <scope>NUCLEOTIDE SEQUENCE [LARGE SCALE GENOMIC DNA]</scope>
    <source>
        <strain evidence="10 11">Y2</strain>
    </source>
</reference>
<comment type="subcellular location">
    <subcellularLocation>
        <location evidence="1">Cell membrane</location>
        <topology evidence="1">Multi-pass membrane protein</topology>
    </subcellularLocation>
</comment>
<sequence length="623" mass="68471">MSAFSLPLIFLFTFFYLLLSNSLIHAAPLSPDQAFQLTVKQKDNNLIQAHWKIASDYHLYREKIHIKLETNNNNNAQIQLQKINLPTGIAKHNDILGDYQLYENQLTLNIPVQDSNKRPFTLKISYQGCKGEQYCYPPITKYFPFNADTNTSSHSRKIPAQHLIHNVQTQALPTNHAISFSSPSLSSIQHLFASHNIGLILISFLGFGLLLSLTPCVLPMLPILAGIIMGQKGITTRRAFSLSLSYVIGVAVTYAIAGIVAASIGQSLQAMLQNPWTIGAFSLIFVLLALSLFGLYELQLPSFLRDRIDNLNRNRQGGSYLGVAIMGALSSLVVSPCVSAPLAGALVYLGSTGNIWLGGSALFLMGLGMGVPLIIVGTSGGKLFLKAGPWMEKVKTLLGVLLLAMAVWMLSRITSSQTTSLLWGSFLIISAIYMGALEPAIAGWQRLYKSAGVIMLVVGGGFILNIILIQHINTPQISMINNSANPTAPQSTKIKPELFHVVHTPEQFNKTLNQFQKSGKPILIDYYASWCVACKEMDHGTFKNQAVREELKHFNLMRIDVTENNTASKQLEKKYQIFAPPSIVFLSPDGKLIEQAKIAGAVSSDELLNYLHLVDSVYGHKTV</sequence>
<dbReference type="PANTHER" id="PTHR32234">
    <property type="entry name" value="THIOL:DISULFIDE INTERCHANGE PROTEIN DSBD"/>
    <property type="match status" value="1"/>
</dbReference>
<evidence type="ECO:0000313" key="11">
    <source>
        <dbReference type="Proteomes" id="UP000094329"/>
    </source>
</evidence>
<dbReference type="EMBL" id="MDTU01000001">
    <property type="protein sequence ID" value="ODN43737.1"/>
    <property type="molecule type" value="Genomic_DNA"/>
</dbReference>
<feature type="transmembrane region" description="Helical" evidence="8">
    <location>
        <begin position="240"/>
        <end position="264"/>
    </location>
</feature>
<keyword evidence="5 8" id="KW-1133">Transmembrane helix</keyword>